<keyword evidence="8 13" id="KW-0808">Transferase</keyword>
<evidence type="ECO:0000256" key="14">
    <source>
        <dbReference type="SAM" id="MobiDB-lite"/>
    </source>
</evidence>
<dbReference type="InterPro" id="IPR003613">
    <property type="entry name" value="Ubox_domain"/>
</dbReference>
<comment type="similarity">
    <text evidence="5 13">Belongs to the ubiquitin conjugation factor E4 family.</text>
</comment>
<feature type="compositionally biased region" description="Low complexity" evidence="14">
    <location>
        <begin position="1117"/>
        <end position="1128"/>
    </location>
</feature>
<dbReference type="GO" id="GO:0005634">
    <property type="term" value="C:nucleus"/>
    <property type="evidence" value="ECO:0007669"/>
    <property type="project" value="UniProtKB-SubCell"/>
</dbReference>
<dbReference type="SMART" id="SM00504">
    <property type="entry name" value="Ubox"/>
    <property type="match status" value="1"/>
</dbReference>
<dbReference type="GeneTree" id="ENSGT00390000009300"/>
<dbReference type="GO" id="GO:0000209">
    <property type="term" value="P:protein polyubiquitination"/>
    <property type="evidence" value="ECO:0007669"/>
    <property type="project" value="UniProtKB-UniRule"/>
</dbReference>
<feature type="region of interest" description="Disordered" evidence="14">
    <location>
        <begin position="297"/>
        <end position="404"/>
    </location>
</feature>
<feature type="region of interest" description="Disordered" evidence="14">
    <location>
        <begin position="1108"/>
        <end position="1128"/>
    </location>
</feature>
<comment type="catalytic activity">
    <reaction evidence="1 13">
        <text>S-ubiquitinyl-[E2 ubiquitin-conjugating enzyme]-L-cysteine + [acceptor protein]-L-lysine = [E2 ubiquitin-conjugating enzyme]-L-cysteine + N(6)-ubiquitinyl-[acceptor protein]-L-lysine.</text>
        <dbReference type="EC" id="2.3.2.27"/>
    </reaction>
</comment>
<dbReference type="ExpressionAtlas" id="A0A5F8MP95">
    <property type="expression patterns" value="baseline and differential"/>
</dbReference>
<dbReference type="PANTHER" id="PTHR13931">
    <property type="entry name" value="UBIQUITINATION FACTOR E4"/>
    <property type="match status" value="1"/>
</dbReference>
<evidence type="ECO:0000256" key="5">
    <source>
        <dbReference type="ARBA" id="ARBA00007434"/>
    </source>
</evidence>
<dbReference type="Proteomes" id="UP000000589">
    <property type="component" value="Chromosome 4"/>
</dbReference>
<dbReference type="GO" id="GO:0000151">
    <property type="term" value="C:ubiquitin ligase complex"/>
    <property type="evidence" value="ECO:0007669"/>
    <property type="project" value="UniProtKB-UniRule"/>
</dbReference>
<evidence type="ECO:0000256" key="1">
    <source>
        <dbReference type="ARBA" id="ARBA00000900"/>
    </source>
</evidence>
<evidence type="ECO:0000256" key="8">
    <source>
        <dbReference type="ARBA" id="ARBA00022679"/>
    </source>
</evidence>
<dbReference type="Pfam" id="PF04564">
    <property type="entry name" value="U-box"/>
    <property type="match status" value="1"/>
</dbReference>
<reference evidence="16" key="4">
    <citation type="submission" date="2025-09" db="UniProtKB">
        <authorList>
            <consortium name="Ensembl"/>
        </authorList>
    </citation>
    <scope>IDENTIFICATION</scope>
    <source>
        <strain evidence="16">C57BL/6J</strain>
    </source>
</reference>
<feature type="compositionally biased region" description="Low complexity" evidence="14">
    <location>
        <begin position="359"/>
        <end position="374"/>
    </location>
</feature>
<dbReference type="PANTHER" id="PTHR13931:SF2">
    <property type="entry name" value="UBIQUITIN CONJUGATION FACTOR E4 B"/>
    <property type="match status" value="1"/>
</dbReference>
<keyword evidence="6 13" id="KW-0963">Cytoplasm</keyword>
<dbReference type="MGI" id="MGI:1927086">
    <property type="gene designation" value="Ube4b"/>
</dbReference>
<keyword evidence="7" id="KW-0597">Phosphoprotein</keyword>
<dbReference type="GO" id="GO:0006511">
    <property type="term" value="P:ubiquitin-dependent protein catabolic process"/>
    <property type="evidence" value="ECO:0007669"/>
    <property type="project" value="InterPro"/>
</dbReference>
<keyword evidence="18 19" id="KW-1267">Proteomics identification</keyword>
<dbReference type="SUPFAM" id="SSF57850">
    <property type="entry name" value="RING/U-box"/>
    <property type="match status" value="1"/>
</dbReference>
<dbReference type="VEuPathDB" id="HostDB:ENSMUSG00000028960"/>
<comment type="subcellular location">
    <subcellularLocation>
        <location evidence="3 13">Cytoplasm</location>
    </subcellularLocation>
    <subcellularLocation>
        <location evidence="2">Nucleus</location>
    </subcellularLocation>
</comment>
<dbReference type="Gene3D" id="3.30.40.10">
    <property type="entry name" value="Zinc/RING finger domain, C3HC4 (zinc finger)"/>
    <property type="match status" value="1"/>
</dbReference>
<keyword evidence="9 13" id="KW-0833">Ubl conjugation pathway</keyword>
<dbReference type="Antibodypedia" id="13520">
    <property type="antibodies" value="194 antibodies from 32 providers"/>
</dbReference>
<dbReference type="Ensembl" id="ENSMUST00000239095.2">
    <property type="protein sequence ID" value="ENSMUSP00000158872.2"/>
    <property type="gene ID" value="ENSMUSG00000028960.21"/>
</dbReference>
<evidence type="ECO:0000256" key="7">
    <source>
        <dbReference type="ARBA" id="ARBA00022553"/>
    </source>
</evidence>
<evidence type="ECO:0000256" key="11">
    <source>
        <dbReference type="ARBA" id="ARBA00023242"/>
    </source>
</evidence>
<accession>A0A5F8MP95</accession>
<dbReference type="Pfam" id="PF10408">
    <property type="entry name" value="Ufd2P_core"/>
    <property type="match status" value="1"/>
</dbReference>
<dbReference type="OrthoDB" id="20295at2759"/>
<dbReference type="jPOST" id="A0A5F8MP95"/>
<evidence type="ECO:0000256" key="2">
    <source>
        <dbReference type="ARBA" id="ARBA00004123"/>
    </source>
</evidence>
<evidence type="ECO:0000256" key="9">
    <source>
        <dbReference type="ARBA" id="ARBA00022786"/>
    </source>
</evidence>
<sequence length="1353" mass="152129">MEELSADEIRRRRLARLAGGQTSQPTTPLTSPQRENPPGPPIAASAPGPSQSLGLNVHNMTPATSPIGAAGVAHRSQSSEGVSSLSSSPSNSLETQSQSLSRSQSMDIDGVSCEKSMSQVDVDSGIENMEVDENDRREKRSLSDKEPSSGPEVSEEQALQLVCKIFRVSWKDRDRDVIFLSSLSAQFKQNPKEVFSDFKDLIGQILMEVLMMSTQTRDENPFASLTATSQPIATAARSPDRNLMLNTGSSSGTSPMFCNMGSFSTSSLSSLYETSPAPSASLWSFVPALSPSFALPSHPAPQAAVPSPPLSPHSTASGNAAGSQPSSPRYRPYTVTHPWGSSPCPTPRSSILASSPGFPSHASSPRAVPASSSRQRPRSRVPAFPPASPSAASRRPSSLRISPSMSNSPFSFLFLELSGDSSDDDEEEDEEELDEGGGDDDFSYVQFGSSLGASGGASNWDSYSDHFTIETCKETDMLNYLIECFDRVGIEEKKAPKMCSQPAVSQLLSNIRSQCISHTALVLQGSLTQPRSLQQPSFLVPYMLCRNLPYGFIQELVRTTHQDEEVFKQIFIPILQGLALAAKECSLESDYFKYPLMALGELCETKFGKTHPMCNLVASLPLWLPKSLSPGSGRELQRLSYLGAFFSFSVFAEDDAKVVEKYFSGPAITLENTRVVSQSLQHYLELGRQELFKILHSILLNGETREAALSYMAALVNANMKKAQMQADDRLVSTDGFMLNLLWVLQQLSTKIKLETVDPTYIFHPRCRITLPNDETRINATMEDVNERLTELYGDQPPFSEPKFPTECFFLTLHAHHLSILPSCRRYIRRLRAIRELNRTVEDLKNNESQWKDSPLATRHREMLKRCKTQLKKLVRCKACADAGLLDESFLRRCLNFYGLLIQLMLRILDPAYPDVTLPLNSEVPKVFAALPEFYVEDVAEFLFFIVQYSPQVLYEPCTQDIVMFLVVMLCNQNYIRNPYLVAKLVEVMFMTNPSVQPRTQKFFEMIENHPLSTKLLVPSLMKFYTDVEHTGATSEFYDKFTIRYHISTIFKSLWQNIAHHGTFMEEFNSGKQFVRYINMLINDTTFLLDESLESLKRIHEVQEEMKNKEQWDQLPRDQQQARQSQLAQDERVSRSYLALATETVDMFHLLTKQVQKPFLRPELGPRLAAMLNFNLQQLCGPKCRDLKVENPEKYGFEPKKLLDQLTDIYLQLDCARFAKAIADDQRSYSKELFEEVISKMRKAGIKSTIAIEKFKLLAEKVEEIVAKNARAEIDYSDAPDEFRDPLMDTLMTDPVRLPSGTVMDRSIILRHLLNSPTDPFNRQMLTESMLEPVPELKEQIQAWMREKQSSDH</sequence>
<dbReference type="SMR" id="A0A5F8MP95"/>
<evidence type="ECO:0007829" key="18">
    <source>
        <dbReference type="PeptideAtlas" id="A0A5F8MP95"/>
    </source>
</evidence>
<evidence type="ECO:0007829" key="19">
    <source>
        <dbReference type="ProteomicsDB" id="A0A5F8MP95"/>
    </source>
</evidence>
<dbReference type="UniPathway" id="UPA00143"/>
<organism evidence="16 17">
    <name type="scientific">Mus musculus</name>
    <name type="common">Mouse</name>
    <dbReference type="NCBI Taxonomy" id="10090"/>
    <lineage>
        <taxon>Eukaryota</taxon>
        <taxon>Metazoa</taxon>
        <taxon>Chordata</taxon>
        <taxon>Craniata</taxon>
        <taxon>Vertebrata</taxon>
        <taxon>Euteleostomi</taxon>
        <taxon>Mammalia</taxon>
        <taxon>Eutheria</taxon>
        <taxon>Euarchontoglires</taxon>
        <taxon>Glires</taxon>
        <taxon>Rodentia</taxon>
        <taxon>Myomorpha</taxon>
        <taxon>Muroidea</taxon>
        <taxon>Muridae</taxon>
        <taxon>Murinae</taxon>
        <taxon>Mus</taxon>
        <taxon>Mus</taxon>
    </lineage>
</organism>
<feature type="region of interest" description="Disordered" evidence="14">
    <location>
        <begin position="1"/>
        <end position="155"/>
    </location>
</feature>
<name>A0A5F8MP95_MOUSE</name>
<evidence type="ECO:0000256" key="3">
    <source>
        <dbReference type="ARBA" id="ARBA00004496"/>
    </source>
</evidence>
<dbReference type="CDD" id="cd16658">
    <property type="entry name" value="RING-Ubox_UBE4B"/>
    <property type="match status" value="1"/>
</dbReference>
<dbReference type="InterPro" id="IPR045132">
    <property type="entry name" value="UBE4"/>
</dbReference>
<feature type="compositionally biased region" description="Low complexity" evidence="14">
    <location>
        <begin position="76"/>
        <end position="99"/>
    </location>
</feature>
<reference evidence="16" key="3">
    <citation type="submission" date="2025-08" db="UniProtKB">
        <authorList>
            <consortium name="Ensembl"/>
        </authorList>
    </citation>
    <scope>IDENTIFICATION</scope>
    <source>
        <strain evidence="16">C57BL/6J</strain>
    </source>
</reference>
<dbReference type="GO" id="GO:0005737">
    <property type="term" value="C:cytoplasm"/>
    <property type="evidence" value="ECO:0007669"/>
    <property type="project" value="UniProtKB-SubCell"/>
</dbReference>
<dbReference type="EC" id="2.3.2.27" evidence="13"/>
<feature type="domain" description="U-box" evidence="15">
    <location>
        <begin position="1278"/>
        <end position="1351"/>
    </location>
</feature>
<comment type="domain">
    <text evidence="13">The U-box domain is required for the ubiquitin protein ligase activity.</text>
</comment>
<proteinExistence type="evidence at protein level"/>
<keyword evidence="17" id="KW-1185">Reference proteome</keyword>
<keyword evidence="10" id="KW-0007">Acetylation</keyword>
<evidence type="ECO:0000313" key="16">
    <source>
        <dbReference type="Ensembl" id="ENSMUSP00000158872.2"/>
    </source>
</evidence>
<reference evidence="16 17" key="1">
    <citation type="journal article" date="2009" name="PLoS Biol.">
        <title>Lineage-specific biology revealed by a finished genome assembly of the mouse.</title>
        <authorList>
            <consortium name="Mouse Genome Sequencing Consortium"/>
            <person name="Church D.M."/>
            <person name="Goodstadt L."/>
            <person name="Hillier L.W."/>
            <person name="Zody M.C."/>
            <person name="Goldstein S."/>
            <person name="She X."/>
            <person name="Bult C.J."/>
            <person name="Agarwala R."/>
            <person name="Cherry J.L."/>
            <person name="DiCuccio M."/>
            <person name="Hlavina W."/>
            <person name="Kapustin Y."/>
            <person name="Meric P."/>
            <person name="Maglott D."/>
            <person name="Birtle Z."/>
            <person name="Marques A.C."/>
            <person name="Graves T."/>
            <person name="Zhou S."/>
            <person name="Teague B."/>
            <person name="Potamousis K."/>
            <person name="Churas C."/>
            <person name="Place M."/>
            <person name="Herschleb J."/>
            <person name="Runnheim R."/>
            <person name="Forrest D."/>
            <person name="Amos-Landgraf J."/>
            <person name="Schwartz D.C."/>
            <person name="Cheng Z."/>
            <person name="Lindblad-Toh K."/>
            <person name="Eichler E.E."/>
            <person name="Ponting C.P."/>
        </authorList>
    </citation>
    <scope>NUCLEOTIDE SEQUENCE [LARGE SCALE GENOMIC DNA]</scope>
    <source>
        <strain evidence="16 17">C57BL/6J</strain>
    </source>
</reference>
<evidence type="ECO:0000256" key="10">
    <source>
        <dbReference type="ARBA" id="ARBA00022990"/>
    </source>
</evidence>
<feature type="compositionally biased region" description="Polar residues" evidence="14">
    <location>
        <begin position="312"/>
        <end position="327"/>
    </location>
</feature>
<dbReference type="InterPro" id="IPR019474">
    <property type="entry name" value="Ub_conjug_fac_E4_core"/>
</dbReference>
<dbReference type="Bgee" id="ENSMUSG00000028960">
    <property type="expression patterns" value="Expressed in embryonic post-anal tail and 278 other cell types or tissues"/>
</dbReference>
<gene>
    <name evidence="16" type="primary">Ube4b</name>
</gene>
<evidence type="ECO:0000259" key="15">
    <source>
        <dbReference type="PROSITE" id="PS51698"/>
    </source>
</evidence>
<comment type="function">
    <text evidence="13">Ubiquitin-protein ligase that probably functions as an E3 ligase in conjunction with specific E1 and E2 ligases. Also functions as an E4 ligase mediating the assembly of polyubiquitin chains on substrates ubiquitinated by another E3 ubiquitin ligase. Mediates 'Lys-48'-linked polyubiquitination of substrates.</text>
</comment>
<feature type="compositionally biased region" description="Acidic residues" evidence="14">
    <location>
        <begin position="421"/>
        <end position="441"/>
    </location>
</feature>
<keyword evidence="11" id="KW-0539">Nucleus</keyword>
<comment type="function">
    <text evidence="12">Ubiquitin-protein ligase that probably functions as an E3 ligase in conjunction with specific E1 and E2 ligases. May also function as an E4 ligase mediating the assembly of polyubiquitin chains on substrates ubiquitinated by another E3 ubiquitin ligase. May regulate myosin assembly in striated muscles together with STUB1 and VCP/p97 by targeting myosin chaperone UNC45B for proteasomal degradation.</text>
</comment>
<feature type="compositionally biased region" description="Low complexity" evidence="14">
    <location>
        <begin position="16"/>
        <end position="33"/>
    </location>
</feature>
<evidence type="ECO:0000256" key="12">
    <source>
        <dbReference type="ARBA" id="ARBA00056267"/>
    </source>
</evidence>
<dbReference type="GO" id="GO:0034450">
    <property type="term" value="F:ubiquitin-ubiquitin ligase activity"/>
    <property type="evidence" value="ECO:0007669"/>
    <property type="project" value="UniProtKB-UniRule"/>
</dbReference>
<dbReference type="FunFam" id="3.30.40.10:FF:000060">
    <property type="entry name" value="ubiquitin conjugation factor E4 B"/>
    <property type="match status" value="1"/>
</dbReference>
<feature type="compositionally biased region" description="Low complexity" evidence="14">
    <location>
        <begin position="389"/>
        <end position="404"/>
    </location>
</feature>
<dbReference type="GO" id="GO:0036503">
    <property type="term" value="P:ERAD pathway"/>
    <property type="evidence" value="ECO:0007669"/>
    <property type="project" value="InterPro"/>
</dbReference>
<evidence type="ECO:0000256" key="4">
    <source>
        <dbReference type="ARBA" id="ARBA00004906"/>
    </source>
</evidence>
<evidence type="ECO:0000256" key="6">
    <source>
        <dbReference type="ARBA" id="ARBA00022490"/>
    </source>
</evidence>
<feature type="compositionally biased region" description="Polar residues" evidence="14">
    <location>
        <begin position="51"/>
        <end position="64"/>
    </location>
</feature>
<comment type="pathway">
    <text evidence="4 13">Protein modification; protein ubiquitination.</text>
</comment>
<dbReference type="PROSITE" id="PS51698">
    <property type="entry name" value="U_BOX"/>
    <property type="match status" value="1"/>
</dbReference>
<evidence type="ECO:0000313" key="17">
    <source>
        <dbReference type="Proteomes" id="UP000000589"/>
    </source>
</evidence>
<feature type="region of interest" description="Disordered" evidence="14">
    <location>
        <begin position="416"/>
        <end position="441"/>
    </location>
</feature>
<dbReference type="InterPro" id="IPR013083">
    <property type="entry name" value="Znf_RING/FYVE/PHD"/>
</dbReference>
<evidence type="ECO:0000256" key="13">
    <source>
        <dbReference type="RuleBase" id="RU369083"/>
    </source>
</evidence>
<protein>
    <recommendedName>
        <fullName evidence="13">Ubiquitin conjugation factor E4</fullName>
        <ecNumber evidence="13">2.3.2.27</ecNumber>
    </recommendedName>
    <alternativeName>
        <fullName evidence="13">RING-type E3 ubiquitin transferase E4</fullName>
    </alternativeName>
</protein>
<feature type="compositionally biased region" description="Basic and acidic residues" evidence="14">
    <location>
        <begin position="134"/>
        <end position="147"/>
    </location>
</feature>
<reference evidence="16 17" key="2">
    <citation type="journal article" date="2011" name="PLoS Biol.">
        <title>Modernizing reference genome assemblies.</title>
        <authorList>
            <person name="Church D.M."/>
            <person name="Schneider V.A."/>
            <person name="Graves T."/>
            <person name="Auger K."/>
            <person name="Cunningham F."/>
            <person name="Bouk N."/>
            <person name="Chen H.C."/>
            <person name="Agarwala R."/>
            <person name="McLaren W.M."/>
            <person name="Ritchie G.R."/>
            <person name="Albracht D."/>
            <person name="Kremitzki M."/>
            <person name="Rock S."/>
            <person name="Kotkiewicz H."/>
            <person name="Kremitzki C."/>
            <person name="Wollam A."/>
            <person name="Trani L."/>
            <person name="Fulton L."/>
            <person name="Fulton R."/>
            <person name="Matthews L."/>
            <person name="Whitehead S."/>
            <person name="Chow W."/>
            <person name="Torrance J."/>
            <person name="Dunn M."/>
            <person name="Harden G."/>
            <person name="Threadgold G."/>
            <person name="Wood J."/>
            <person name="Collins J."/>
            <person name="Heath P."/>
            <person name="Griffiths G."/>
            <person name="Pelan S."/>
            <person name="Grafham D."/>
            <person name="Eichler E.E."/>
            <person name="Weinstock G."/>
            <person name="Mardis E.R."/>
            <person name="Wilson R.K."/>
            <person name="Howe K."/>
            <person name="Flicek P."/>
            <person name="Hubbard T."/>
        </authorList>
    </citation>
    <scope>NUCLEOTIDE SEQUENCE [LARGE SCALE GENOMIC DNA]</scope>
    <source>
        <strain evidence="16 17">C57BL/6J</strain>
    </source>
</reference>